<organism evidence="1 2">
    <name type="scientific">Irpex rosettiformis</name>
    <dbReference type="NCBI Taxonomy" id="378272"/>
    <lineage>
        <taxon>Eukaryota</taxon>
        <taxon>Fungi</taxon>
        <taxon>Dikarya</taxon>
        <taxon>Basidiomycota</taxon>
        <taxon>Agaricomycotina</taxon>
        <taxon>Agaricomycetes</taxon>
        <taxon>Polyporales</taxon>
        <taxon>Irpicaceae</taxon>
        <taxon>Irpex</taxon>
    </lineage>
</organism>
<comment type="caution">
    <text evidence="1">The sequence shown here is derived from an EMBL/GenBank/DDBJ whole genome shotgun (WGS) entry which is preliminary data.</text>
</comment>
<evidence type="ECO:0000313" key="2">
    <source>
        <dbReference type="Proteomes" id="UP001055072"/>
    </source>
</evidence>
<sequence length="1141" mass="124262">MVSPESRKTIFVVGLGMVGIAFIEKILNLDTSMKYKVVTCGEESHLAYNRVSLTDYFQHRNVEKLYLNPLEWYTSQDPSRFEFFLNEAVVSISPSDHTVTTSTGRKVSYDICVLATGSDAIVPDFVDRGVKGVFAYRNISDLNALLQYSDLEGVKGEPTAVVGAGLLGLEAAKALCDLSHIPSNVSIIGRKAYPLNRQLDESGGEIVLRRIEALGVRFIGNVEPTALVTSRNTDGEEVLEALQLTNGSIVPCKVAVFSIGIKPRDELALESGIVCEGSSSGTRGKGVKVDDELRTSAQDIYAIGECASWNGRTFGLIAPGVEMADILAFNLTQTETEVGEYAKRKMNTPDLSTKLKLVGVDVASFGDYFVDQMHASRSSTKISRISNPSAASSAPLSHNQQEPLKSMKPTIWEVSDLSDGKNTTTESGPIMTRTRAKDVSGVQLQAVDTETKSVKSKADASSPRKRHGLAANLEAVGVETLTYRDPFAGVYKKYIFTADGKYILGGMMVGDTGDYVRLLALVKKKKTLEVPPSQFIAGSSAGADDGADLDDDTQICSCHNVTKGQVAACVRDGADSINTVKQKTKAGTGCGGCVPLLTSIFKAEMVKSGHEVNNNLCPHFAMSRAELFNVTKIKKLKTFTDIMSSVGVNKDSVGCEVCKPAIGSILASLWNEHIMNPAHHANQDTNDRFLANIQRNGTFSVIPRIAAGEITPDKLIALGTVGKKYNLYTKITGGQRVDLFGAQKADLPSIWKELIDAGFESGHGYGKALRTVKSCVGTNWCRYGIGDSVGLAITLEERYKGVRSPHKIKGGVSGCVRECAEAQSKDFGLIATDKGWNVFICGNGGAVPKHAVLFATDVPPSKVVRIVDRFLMYYIRTADKLMRTARWLEQMDGGIERLKKVLLDDELGICAELEQEMDELVGTYFDEWKTVVDDQERQKQFRQFVNTDERVSSIEPIVQRGQLRPANWAKSNPEVLLKKEDIPGSRESWKWRRLAKVQDLTPSTAGTTSAAVKYGDSHLAIFHIPRRGYYATQQMCPHKRAFVLEHGIIGDDPNSGNIYVSCPMHKLEDDGSDDISILLPEPEDLDQVIGTKRWVVKRDTAKALDGEDHDIDGVEIVGPNDEKGTVGADGCGSTCGGKLDW</sequence>
<name>A0ACB8TVX8_9APHY</name>
<dbReference type="Proteomes" id="UP001055072">
    <property type="component" value="Unassembled WGS sequence"/>
</dbReference>
<proteinExistence type="predicted"/>
<reference evidence="1" key="1">
    <citation type="journal article" date="2021" name="Environ. Microbiol.">
        <title>Gene family expansions and transcriptome signatures uncover fungal adaptations to wood decay.</title>
        <authorList>
            <person name="Hage H."/>
            <person name="Miyauchi S."/>
            <person name="Viragh M."/>
            <person name="Drula E."/>
            <person name="Min B."/>
            <person name="Chaduli D."/>
            <person name="Navarro D."/>
            <person name="Favel A."/>
            <person name="Norest M."/>
            <person name="Lesage-Meessen L."/>
            <person name="Balint B."/>
            <person name="Merenyi Z."/>
            <person name="de Eugenio L."/>
            <person name="Morin E."/>
            <person name="Martinez A.T."/>
            <person name="Baldrian P."/>
            <person name="Stursova M."/>
            <person name="Martinez M.J."/>
            <person name="Novotny C."/>
            <person name="Magnuson J.K."/>
            <person name="Spatafora J.W."/>
            <person name="Maurice S."/>
            <person name="Pangilinan J."/>
            <person name="Andreopoulos W."/>
            <person name="LaButti K."/>
            <person name="Hundley H."/>
            <person name="Na H."/>
            <person name="Kuo A."/>
            <person name="Barry K."/>
            <person name="Lipzen A."/>
            <person name="Henrissat B."/>
            <person name="Riley R."/>
            <person name="Ahrendt S."/>
            <person name="Nagy L.G."/>
            <person name="Grigoriev I.V."/>
            <person name="Martin F."/>
            <person name="Rosso M.N."/>
        </authorList>
    </citation>
    <scope>NUCLEOTIDE SEQUENCE</scope>
    <source>
        <strain evidence="1">CBS 384.51</strain>
    </source>
</reference>
<gene>
    <name evidence="1" type="ORF">BDY19DRAFT_373691</name>
</gene>
<evidence type="ECO:0000313" key="1">
    <source>
        <dbReference type="EMBL" id="KAI0086009.1"/>
    </source>
</evidence>
<dbReference type="EMBL" id="MU274926">
    <property type="protein sequence ID" value="KAI0086009.1"/>
    <property type="molecule type" value="Genomic_DNA"/>
</dbReference>
<keyword evidence="2" id="KW-1185">Reference proteome</keyword>
<accession>A0ACB8TVX8</accession>
<protein>
    <submittedName>
        <fullName evidence="1">Nitrite reductase</fullName>
    </submittedName>
</protein>